<evidence type="ECO:0000313" key="10">
    <source>
        <dbReference type="Proteomes" id="UP000837803"/>
    </source>
</evidence>
<dbReference type="InterPro" id="IPR053934">
    <property type="entry name" value="HTTM_dom"/>
</dbReference>
<sequence>MSSGTTAGPHGISISRSPDRKTPVVPIYTLVWLRIALGILGAGDILGNGIYYHWYLDSFSGFTFRYFGFEWVHPLPEPFLSLFFIVGFGLGIAVALGWRFRITAPLFALAFTYLFLLEKAHYLNHAYLFAWLAWLLAFSPAWREWSLDVRRDPSQWTPAVPKWDVYVFPLLMGLVYFFGGINKINHDWLIEAMPLHMWLERRESMPILGPLFALKETAYVMAWGGMLLDLLCPFMLIHRRLRWVALGFLILFHATNHLIFNIGIFPYLSMVLTSMFFAPDWPLRLVKWLAARSKRIRRWRDGWVACVAHQLPAGVSSLFGSQYRGIALASLVLLHVFLPLRNYLFASDVNWSEEGHRYSWRMMLRSKQGKGDYRLVDRETGAVTLIEPADSLDRRQYYKMCTHPDMILQYAHHLRDQRASVGQDVAVYGDFTVRLNGRRYQQFIDPSVDLARTEWSWMTTKPWVLPEARE</sequence>
<evidence type="ECO:0000256" key="4">
    <source>
        <dbReference type="ARBA" id="ARBA00023136"/>
    </source>
</evidence>
<evidence type="ECO:0000256" key="6">
    <source>
        <dbReference type="ARBA" id="ARBA00023239"/>
    </source>
</evidence>
<dbReference type="Pfam" id="PF22777">
    <property type="entry name" value="VKGC_lumenal_dom"/>
    <property type="match status" value="1"/>
</dbReference>
<reference evidence="9" key="1">
    <citation type="submission" date="2021-12" db="EMBL/GenBank/DDBJ databases">
        <authorList>
            <person name="Rodrigo-Torres L."/>
            <person name="Arahal R. D."/>
            <person name="Lucena T."/>
        </authorList>
    </citation>
    <scope>NUCLEOTIDE SEQUENCE</scope>
    <source>
        <strain evidence="9">CECT 8419</strain>
    </source>
</reference>
<protein>
    <recommendedName>
        <fullName evidence="8">HTTM-like domain-containing protein</fullName>
    </recommendedName>
</protein>
<gene>
    <name evidence="9" type="ORF">LEM8419_01334</name>
</gene>
<accession>A0ABM9AZS5</accession>
<dbReference type="InterPro" id="IPR053935">
    <property type="entry name" value="VKGC_lumenal_dom"/>
</dbReference>
<evidence type="ECO:0000256" key="2">
    <source>
        <dbReference type="ARBA" id="ARBA00022692"/>
    </source>
</evidence>
<dbReference type="SMART" id="SM00752">
    <property type="entry name" value="HTTM"/>
    <property type="match status" value="1"/>
</dbReference>
<name>A0ABM9AZS5_9BACT</name>
<dbReference type="Proteomes" id="UP000837803">
    <property type="component" value="Unassembled WGS sequence"/>
</dbReference>
<feature type="domain" description="HTTM-like" evidence="8">
    <location>
        <begin position="22"/>
        <end position="281"/>
    </location>
</feature>
<evidence type="ECO:0000256" key="1">
    <source>
        <dbReference type="ARBA" id="ARBA00004127"/>
    </source>
</evidence>
<dbReference type="EMBL" id="CAKLPZ010000001">
    <property type="protein sequence ID" value="CAH1000186.1"/>
    <property type="molecule type" value="Genomic_DNA"/>
</dbReference>
<evidence type="ECO:0000256" key="7">
    <source>
        <dbReference type="SAM" id="Phobius"/>
    </source>
</evidence>
<evidence type="ECO:0000259" key="8">
    <source>
        <dbReference type="SMART" id="SM00752"/>
    </source>
</evidence>
<evidence type="ECO:0000256" key="5">
    <source>
        <dbReference type="ARBA" id="ARBA00023157"/>
    </source>
</evidence>
<dbReference type="Pfam" id="PF05090">
    <property type="entry name" value="HTTM"/>
    <property type="match status" value="1"/>
</dbReference>
<organism evidence="9 10">
    <name type="scientific">Neolewinella maritima</name>
    <dbReference type="NCBI Taxonomy" id="1383882"/>
    <lineage>
        <taxon>Bacteria</taxon>
        <taxon>Pseudomonadati</taxon>
        <taxon>Bacteroidota</taxon>
        <taxon>Saprospiria</taxon>
        <taxon>Saprospirales</taxon>
        <taxon>Lewinellaceae</taxon>
        <taxon>Neolewinella</taxon>
    </lineage>
</organism>
<feature type="transmembrane region" description="Helical" evidence="7">
    <location>
        <begin position="122"/>
        <end position="142"/>
    </location>
</feature>
<feature type="transmembrane region" description="Helical" evidence="7">
    <location>
        <begin position="163"/>
        <end position="181"/>
    </location>
</feature>
<comment type="caution">
    <text evidence="9">The sequence shown here is derived from an EMBL/GenBank/DDBJ whole genome shotgun (WGS) entry which is preliminary data.</text>
</comment>
<evidence type="ECO:0000256" key="3">
    <source>
        <dbReference type="ARBA" id="ARBA00022989"/>
    </source>
</evidence>
<feature type="transmembrane region" description="Helical" evidence="7">
    <location>
        <begin position="24"/>
        <end position="43"/>
    </location>
</feature>
<dbReference type="PANTHER" id="PTHR12639">
    <property type="entry name" value="VITAMIN K-DEPENDENT GAMMA-CARBOXYLASE"/>
    <property type="match status" value="1"/>
</dbReference>
<keyword evidence="4 7" id="KW-0472">Membrane</keyword>
<dbReference type="InterPro" id="IPR011020">
    <property type="entry name" value="HTTM-like"/>
</dbReference>
<comment type="subcellular location">
    <subcellularLocation>
        <location evidence="1">Endomembrane system</location>
        <topology evidence="1">Multi-pass membrane protein</topology>
    </subcellularLocation>
</comment>
<keyword evidence="10" id="KW-1185">Reference proteome</keyword>
<evidence type="ECO:0000313" key="9">
    <source>
        <dbReference type="EMBL" id="CAH1000186.1"/>
    </source>
</evidence>
<keyword evidence="3 7" id="KW-1133">Transmembrane helix</keyword>
<proteinExistence type="predicted"/>
<keyword evidence="5" id="KW-1015">Disulfide bond</keyword>
<dbReference type="InterPro" id="IPR007782">
    <property type="entry name" value="VKG_COase"/>
</dbReference>
<dbReference type="PANTHER" id="PTHR12639:SF7">
    <property type="entry name" value="HTTM DOMAIN-CONTAINING PROTEIN"/>
    <property type="match status" value="1"/>
</dbReference>
<feature type="transmembrane region" description="Helical" evidence="7">
    <location>
        <begin position="79"/>
        <end position="102"/>
    </location>
</feature>
<keyword evidence="2 7" id="KW-0812">Transmembrane</keyword>
<keyword evidence="6" id="KW-0456">Lyase</keyword>